<evidence type="ECO:0000256" key="3">
    <source>
        <dbReference type="ARBA" id="ARBA00022475"/>
    </source>
</evidence>
<dbReference type="PANTHER" id="PTHR43394">
    <property type="entry name" value="ATP-DEPENDENT PERMEASE MDL1, MITOCHONDRIAL"/>
    <property type="match status" value="1"/>
</dbReference>
<dbReference type="EMBL" id="CP006850">
    <property type="protein sequence ID" value="AHH18672.1"/>
    <property type="molecule type" value="Genomic_DNA"/>
</dbReference>
<evidence type="ECO:0000259" key="12">
    <source>
        <dbReference type="PROSITE" id="PS50929"/>
    </source>
</evidence>
<dbReference type="AlphaFoldDB" id="W5THH0"/>
<dbReference type="CDD" id="cd18551">
    <property type="entry name" value="ABC_6TM_LmrA_like"/>
    <property type="match status" value="1"/>
</dbReference>
<reference evidence="13 14" key="1">
    <citation type="journal article" date="2014" name="Appl. Environ. Microbiol.">
        <title>Insights into the Microbial Degradation of Rubber and Gutta-Percha by Analysis of the Complete Genome of Nocardia nova SH22a.</title>
        <authorList>
            <person name="Luo Q."/>
            <person name="Hiessl S."/>
            <person name="Poehlein A."/>
            <person name="Daniel R."/>
            <person name="Steinbuchel A."/>
        </authorList>
    </citation>
    <scope>NUCLEOTIDE SEQUENCE [LARGE SCALE GENOMIC DNA]</scope>
    <source>
        <strain evidence="13">SH22a</strain>
    </source>
</reference>
<dbReference type="eggNOG" id="COG1132">
    <property type="taxonomic scope" value="Bacteria"/>
</dbReference>
<feature type="transmembrane region" description="Helical" evidence="10">
    <location>
        <begin position="63"/>
        <end position="83"/>
    </location>
</feature>
<dbReference type="PATRIC" id="fig|1415166.3.peg.3990"/>
<dbReference type="SUPFAM" id="SSF90123">
    <property type="entry name" value="ABC transporter transmembrane region"/>
    <property type="match status" value="1"/>
</dbReference>
<dbReference type="PROSITE" id="PS50893">
    <property type="entry name" value="ABC_TRANSPORTER_2"/>
    <property type="match status" value="1"/>
</dbReference>
<feature type="transmembrane region" description="Helical" evidence="10">
    <location>
        <begin position="175"/>
        <end position="193"/>
    </location>
</feature>
<evidence type="ECO:0000256" key="4">
    <source>
        <dbReference type="ARBA" id="ARBA00022692"/>
    </source>
</evidence>
<dbReference type="InterPro" id="IPR039421">
    <property type="entry name" value="Type_1_exporter"/>
</dbReference>
<keyword evidence="4 10" id="KW-0812">Transmembrane</keyword>
<keyword evidence="14" id="KW-1185">Reference proteome</keyword>
<dbReference type="InterPro" id="IPR027417">
    <property type="entry name" value="P-loop_NTPase"/>
</dbReference>
<keyword evidence="6 13" id="KW-0067">ATP-binding</keyword>
<dbReference type="InterPro" id="IPR011527">
    <property type="entry name" value="ABC1_TM_dom"/>
</dbReference>
<dbReference type="GO" id="GO:0005886">
    <property type="term" value="C:plasma membrane"/>
    <property type="evidence" value="ECO:0007669"/>
    <property type="project" value="UniProtKB-SubCell"/>
</dbReference>
<evidence type="ECO:0000313" key="13">
    <source>
        <dbReference type="EMBL" id="AHH18672.1"/>
    </source>
</evidence>
<dbReference type="GO" id="GO:0005524">
    <property type="term" value="F:ATP binding"/>
    <property type="evidence" value="ECO:0007669"/>
    <property type="project" value="UniProtKB-KW"/>
</dbReference>
<dbReference type="PANTHER" id="PTHR43394:SF1">
    <property type="entry name" value="ATP-BINDING CASSETTE SUB-FAMILY B MEMBER 10, MITOCHONDRIAL"/>
    <property type="match status" value="1"/>
</dbReference>
<protein>
    <submittedName>
        <fullName evidence="13">Putative ABC transporter, ATP-binding protein</fullName>
    </submittedName>
</protein>
<evidence type="ECO:0000256" key="2">
    <source>
        <dbReference type="ARBA" id="ARBA00022448"/>
    </source>
</evidence>
<dbReference type="GO" id="GO:0015421">
    <property type="term" value="F:ABC-type oligopeptide transporter activity"/>
    <property type="evidence" value="ECO:0007669"/>
    <property type="project" value="TreeGrafter"/>
</dbReference>
<dbReference type="PROSITE" id="PS00211">
    <property type="entry name" value="ABC_TRANSPORTER_1"/>
    <property type="match status" value="1"/>
</dbReference>
<feature type="domain" description="ABC transporter" evidence="11">
    <location>
        <begin position="362"/>
        <end position="596"/>
    </location>
</feature>
<evidence type="ECO:0000256" key="8">
    <source>
        <dbReference type="ARBA" id="ARBA00023136"/>
    </source>
</evidence>
<comment type="subcellular location">
    <subcellularLocation>
        <location evidence="1">Cell membrane</location>
        <topology evidence="1">Multi-pass membrane protein</topology>
    </subcellularLocation>
</comment>
<keyword evidence="8 10" id="KW-0472">Membrane</keyword>
<dbReference type="SMART" id="SM00382">
    <property type="entry name" value="AAA"/>
    <property type="match status" value="1"/>
</dbReference>
<evidence type="ECO:0000256" key="6">
    <source>
        <dbReference type="ARBA" id="ARBA00022840"/>
    </source>
</evidence>
<dbReference type="Gene3D" id="1.20.1560.10">
    <property type="entry name" value="ABC transporter type 1, transmembrane domain"/>
    <property type="match status" value="1"/>
</dbReference>
<feature type="transmembrane region" description="Helical" evidence="10">
    <location>
        <begin position="36"/>
        <end position="57"/>
    </location>
</feature>
<dbReference type="InterPro" id="IPR003593">
    <property type="entry name" value="AAA+_ATPase"/>
</dbReference>
<dbReference type="Gene3D" id="3.40.50.300">
    <property type="entry name" value="P-loop containing nucleotide triphosphate hydrolases"/>
    <property type="match status" value="1"/>
</dbReference>
<dbReference type="FunFam" id="3.40.50.300:FF:000299">
    <property type="entry name" value="ABC transporter ATP-binding protein/permease"/>
    <property type="match status" value="1"/>
</dbReference>
<sequence length="603" mass="63800">MIPTDSFADVPAEPGPARKVGYRDLQRLLVTHRAEMLGGVLLLAAGTGLSMLNPLITMRIIDAVSAGSGIVGLVSLLCAAVVAQGAFEVAGTYVTAKAGERVVLGLRTRLIDHLLRLRMKVFDTQRVGDLGARLSVDTSLLRENAVGPVVQLVISTGAVVAAVSLMSWISFPLTLVSLVTTLLTAFIVTRALSGIRLAAERIQTSIGDLSSDAERALSSIRTVRASHATEREVQRLTGKAREAYGSGLSAARLEAVIQPTTLIVANGSFLIVLLAGGSLVASGSLSLSELVAFLLYSNLLVTPVSGAVALLGSLQRGMASFQRVDEAFSLEAEEDSVPISSRGPQVTAHADELAVPRRPASLRFDDVSFAYRPGQPILRGVSFTVEPGAQIALVGRSGSGKSTILSLIERFYRPVSGSIAFDGEDIWDLSLRQYRSGISYVEQDAPVMDGTVRDNLVYTVPGASEADITAAAVMSGFDEVIDRLGDGLDSVVGEHGKTLSGGERQRLAIARALLAKSRLLLLDEPTANLDPISEKAIAETLRNLRGSCTVIIVAHRFSTVRNADSIVVMNGGRVEAAGAHDTLVATNPYYQQFTRDSMVRSGA</sequence>
<evidence type="ECO:0000256" key="10">
    <source>
        <dbReference type="SAM" id="Phobius"/>
    </source>
</evidence>
<feature type="domain" description="ABC transmembrane type-1" evidence="12">
    <location>
        <begin position="37"/>
        <end position="316"/>
    </location>
</feature>
<evidence type="ECO:0000256" key="1">
    <source>
        <dbReference type="ARBA" id="ARBA00004651"/>
    </source>
</evidence>
<evidence type="ECO:0000256" key="9">
    <source>
        <dbReference type="ARBA" id="ARBA00061644"/>
    </source>
</evidence>
<accession>W5THH0</accession>
<feature type="transmembrane region" description="Helical" evidence="10">
    <location>
        <begin position="293"/>
        <end position="314"/>
    </location>
</feature>
<dbReference type="KEGG" id="nno:NONO_c38880"/>
<feature type="transmembrane region" description="Helical" evidence="10">
    <location>
        <begin position="262"/>
        <end position="281"/>
    </location>
</feature>
<dbReference type="Proteomes" id="UP000019150">
    <property type="component" value="Chromosome"/>
</dbReference>
<dbReference type="STRING" id="1415166.NONO_c38880"/>
<dbReference type="RefSeq" id="WP_081769355.1">
    <property type="nucleotide sequence ID" value="NZ_CP006850.1"/>
</dbReference>
<evidence type="ECO:0000259" key="11">
    <source>
        <dbReference type="PROSITE" id="PS50893"/>
    </source>
</evidence>
<dbReference type="Pfam" id="PF00664">
    <property type="entry name" value="ABC_membrane"/>
    <property type="match status" value="1"/>
</dbReference>
<gene>
    <name evidence="13" type="ORF">NONO_c38880</name>
</gene>
<evidence type="ECO:0000256" key="5">
    <source>
        <dbReference type="ARBA" id="ARBA00022741"/>
    </source>
</evidence>
<dbReference type="InterPro" id="IPR003439">
    <property type="entry name" value="ABC_transporter-like_ATP-bd"/>
</dbReference>
<keyword evidence="7 10" id="KW-1133">Transmembrane helix</keyword>
<dbReference type="InterPro" id="IPR017871">
    <property type="entry name" value="ABC_transporter-like_CS"/>
</dbReference>
<dbReference type="SUPFAM" id="SSF52540">
    <property type="entry name" value="P-loop containing nucleoside triphosphate hydrolases"/>
    <property type="match status" value="1"/>
</dbReference>
<evidence type="ECO:0000313" key="14">
    <source>
        <dbReference type="Proteomes" id="UP000019150"/>
    </source>
</evidence>
<dbReference type="HOGENOM" id="CLU_000604_84_3_11"/>
<dbReference type="OrthoDB" id="9806127at2"/>
<dbReference type="InterPro" id="IPR036640">
    <property type="entry name" value="ABC1_TM_sf"/>
</dbReference>
<dbReference type="GO" id="GO:0016887">
    <property type="term" value="F:ATP hydrolysis activity"/>
    <property type="evidence" value="ECO:0007669"/>
    <property type="project" value="InterPro"/>
</dbReference>
<dbReference type="PROSITE" id="PS50929">
    <property type="entry name" value="ABC_TM1F"/>
    <property type="match status" value="1"/>
</dbReference>
<comment type="similarity">
    <text evidence="9">Belongs to the ABC transporter superfamily. Lipid exporter (TC 3.A.1.106) family.</text>
</comment>
<organism evidence="13 14">
    <name type="scientific">Nocardia nova SH22a</name>
    <dbReference type="NCBI Taxonomy" id="1415166"/>
    <lineage>
        <taxon>Bacteria</taxon>
        <taxon>Bacillati</taxon>
        <taxon>Actinomycetota</taxon>
        <taxon>Actinomycetes</taxon>
        <taxon>Mycobacteriales</taxon>
        <taxon>Nocardiaceae</taxon>
        <taxon>Nocardia</taxon>
    </lineage>
</organism>
<keyword evidence="5" id="KW-0547">Nucleotide-binding</keyword>
<proteinExistence type="inferred from homology"/>
<evidence type="ECO:0000256" key="7">
    <source>
        <dbReference type="ARBA" id="ARBA00022989"/>
    </source>
</evidence>
<keyword evidence="3" id="KW-1003">Cell membrane</keyword>
<keyword evidence="2" id="KW-0813">Transport</keyword>
<dbReference type="Pfam" id="PF00005">
    <property type="entry name" value="ABC_tran"/>
    <property type="match status" value="1"/>
</dbReference>
<name>W5THH0_9NOCA</name>